<dbReference type="AlphaFoldDB" id="A0A6S6U5T4"/>
<organism evidence="1">
    <name type="scientific">uncultured Sulfurovum sp</name>
    <dbReference type="NCBI Taxonomy" id="269237"/>
    <lineage>
        <taxon>Bacteria</taxon>
        <taxon>Pseudomonadati</taxon>
        <taxon>Campylobacterota</taxon>
        <taxon>Epsilonproteobacteria</taxon>
        <taxon>Campylobacterales</taxon>
        <taxon>Sulfurovaceae</taxon>
        <taxon>Sulfurovum</taxon>
        <taxon>environmental samples</taxon>
    </lineage>
</organism>
<protein>
    <submittedName>
        <fullName evidence="1">Uncharacterized protein</fullName>
    </submittedName>
</protein>
<dbReference type="EMBL" id="CACVAR010000414">
    <property type="protein sequence ID" value="CAA6827034.1"/>
    <property type="molecule type" value="Genomic_DNA"/>
</dbReference>
<evidence type="ECO:0000313" key="1">
    <source>
        <dbReference type="EMBL" id="CAA6827034.1"/>
    </source>
</evidence>
<gene>
    <name evidence="1" type="ORF">HELGO_WM26927</name>
</gene>
<accession>A0A6S6U5T4</accession>
<sequence>YRIYWIKNKVFVFMEDYNNKYESTYDSLLSNIELSPS</sequence>
<feature type="non-terminal residue" evidence="1">
    <location>
        <position position="1"/>
    </location>
</feature>
<name>A0A6S6U5T4_9BACT</name>
<proteinExistence type="predicted"/>
<reference evidence="1" key="1">
    <citation type="submission" date="2020-01" db="EMBL/GenBank/DDBJ databases">
        <authorList>
            <person name="Meier V. D."/>
            <person name="Meier V D."/>
        </authorList>
    </citation>
    <scope>NUCLEOTIDE SEQUENCE</scope>
    <source>
        <strain evidence="1">HLG_WM_MAG_03</strain>
    </source>
</reference>